<gene>
    <name evidence="1" type="ORF">LCGC14_0020180</name>
</gene>
<dbReference type="SUPFAM" id="SSF53474">
    <property type="entry name" value="alpha/beta-Hydrolases"/>
    <property type="match status" value="1"/>
</dbReference>
<proteinExistence type="predicted"/>
<accession>A0A0F9Z0C1</accession>
<dbReference type="Pfam" id="PF11288">
    <property type="entry name" value="DUF3089"/>
    <property type="match status" value="1"/>
</dbReference>
<evidence type="ECO:0008006" key="2">
    <source>
        <dbReference type="Google" id="ProtNLM"/>
    </source>
</evidence>
<dbReference type="AlphaFoldDB" id="A0A0F9Z0C1"/>
<reference evidence="1" key="1">
    <citation type="journal article" date="2015" name="Nature">
        <title>Complex archaea that bridge the gap between prokaryotes and eukaryotes.</title>
        <authorList>
            <person name="Spang A."/>
            <person name="Saw J.H."/>
            <person name="Jorgensen S.L."/>
            <person name="Zaremba-Niedzwiedzka K."/>
            <person name="Martijn J."/>
            <person name="Lind A.E."/>
            <person name="van Eijk R."/>
            <person name="Schleper C."/>
            <person name="Guy L."/>
            <person name="Ettema T.J."/>
        </authorList>
    </citation>
    <scope>NUCLEOTIDE SEQUENCE</scope>
</reference>
<dbReference type="Gene3D" id="3.40.50.1820">
    <property type="entry name" value="alpha/beta hydrolase"/>
    <property type="match status" value="1"/>
</dbReference>
<organism evidence="1">
    <name type="scientific">marine sediment metagenome</name>
    <dbReference type="NCBI Taxonomy" id="412755"/>
    <lineage>
        <taxon>unclassified sequences</taxon>
        <taxon>metagenomes</taxon>
        <taxon>ecological metagenomes</taxon>
    </lineage>
</organism>
<sequence>MTIHKHLMPGTSLGALVLGLSGALMPLASTQAAEAVDYSDVSNWLCRPSNSRACEVDMSTTIVKADGSIGLEPWSDNPFAPVDCFYVYPTVSQDATANSDMVAGPEEYDVVRSQFTRMGSQCRAFAPLYRQVTLTALRANMTGDSDLVPDRELGYQDVLNAWNYYLENDNEGRGVVLIGHSQGAGVLTRLIVNEIEGKDVEDQIVSAMLLGTTIQVPEDAVVGGTFKHMPLCERGDQTGCIITYASYRATNPPPPMALFGRNGNGTVSACTNPAQLAKGSNELDAYLSNVAPEGFSSVGPTPWTSSYGTNISTPFVSVPGLLSAECVSNDQFSYLEITVNANPDDPRTDTISGDVLNPDGSINEGWGLHLIDVNATMGDLIELVSRQAHAYQWR</sequence>
<dbReference type="EMBL" id="LAZR01000004">
    <property type="protein sequence ID" value="KKO10539.1"/>
    <property type="molecule type" value="Genomic_DNA"/>
</dbReference>
<evidence type="ECO:0000313" key="1">
    <source>
        <dbReference type="EMBL" id="KKO10539.1"/>
    </source>
</evidence>
<dbReference type="InterPro" id="IPR021440">
    <property type="entry name" value="DUF3089"/>
</dbReference>
<protein>
    <recommendedName>
        <fullName evidence="2">Lysophospholipase</fullName>
    </recommendedName>
</protein>
<comment type="caution">
    <text evidence="1">The sequence shown here is derived from an EMBL/GenBank/DDBJ whole genome shotgun (WGS) entry which is preliminary data.</text>
</comment>
<name>A0A0F9Z0C1_9ZZZZ</name>
<dbReference type="InterPro" id="IPR029058">
    <property type="entry name" value="AB_hydrolase_fold"/>
</dbReference>